<organism evidence="1 2">
    <name type="scientific">Agrococcus sediminis</name>
    <dbReference type="NCBI Taxonomy" id="2599924"/>
    <lineage>
        <taxon>Bacteria</taxon>
        <taxon>Bacillati</taxon>
        <taxon>Actinomycetota</taxon>
        <taxon>Actinomycetes</taxon>
        <taxon>Micrococcales</taxon>
        <taxon>Microbacteriaceae</taxon>
        <taxon>Agrococcus</taxon>
    </lineage>
</organism>
<gene>
    <name evidence="1" type="ORF">FQ330_10015</name>
</gene>
<evidence type="ECO:0000313" key="1">
    <source>
        <dbReference type="EMBL" id="KAA6432104.1"/>
    </source>
</evidence>
<dbReference type="Proteomes" id="UP000323221">
    <property type="component" value="Unassembled WGS sequence"/>
</dbReference>
<reference evidence="1 2" key="1">
    <citation type="submission" date="2019-08" db="EMBL/GenBank/DDBJ databases">
        <title>Agrococcus lahaulensis sp. nov., isolated from a cold desert of the Indian Himalayas.</title>
        <authorList>
            <person name="Qu J.H."/>
        </authorList>
    </citation>
    <scope>NUCLEOTIDE SEQUENCE [LARGE SCALE GENOMIC DNA]</scope>
    <source>
        <strain evidence="1 2">NS18</strain>
    </source>
</reference>
<keyword evidence="2" id="KW-1185">Reference proteome</keyword>
<protein>
    <submittedName>
        <fullName evidence="1">Uncharacterized protein</fullName>
    </submittedName>
</protein>
<proteinExistence type="predicted"/>
<name>A0A5M8QAW8_9MICO</name>
<dbReference type="EMBL" id="VOIR01000015">
    <property type="protein sequence ID" value="KAA6432104.1"/>
    <property type="molecule type" value="Genomic_DNA"/>
</dbReference>
<evidence type="ECO:0000313" key="2">
    <source>
        <dbReference type="Proteomes" id="UP000323221"/>
    </source>
</evidence>
<accession>A0A5M8QAW8</accession>
<comment type="caution">
    <text evidence="1">The sequence shown here is derived from an EMBL/GenBank/DDBJ whole genome shotgun (WGS) entry which is preliminary data.</text>
</comment>
<dbReference type="AlphaFoldDB" id="A0A5M8QAW8"/>
<sequence>MVLAQFAVPAIALTQEKPARFGFQMYSGYGVGTITVLDDTDAEIDFELSDVFPRSLRPELDWTRYVPEHLCAQLPHAATIVIEQDLTGRSTLPCD</sequence>
<dbReference type="OrthoDB" id="4871412at2"/>
<dbReference type="RefSeq" id="WP_146357219.1">
    <property type="nucleotide sequence ID" value="NZ_VOIR01000015.1"/>
</dbReference>